<gene>
    <name evidence="2" type="ORF">SAMN05216203_1258</name>
</gene>
<dbReference type="Proteomes" id="UP000198644">
    <property type="component" value="Unassembled WGS sequence"/>
</dbReference>
<organism evidence="2 3">
    <name type="scientific">Marinobacter daqiaonensis</name>
    <dbReference type="NCBI Taxonomy" id="650891"/>
    <lineage>
        <taxon>Bacteria</taxon>
        <taxon>Pseudomonadati</taxon>
        <taxon>Pseudomonadota</taxon>
        <taxon>Gammaproteobacteria</taxon>
        <taxon>Pseudomonadales</taxon>
        <taxon>Marinobacteraceae</taxon>
        <taxon>Marinobacter</taxon>
    </lineage>
</organism>
<evidence type="ECO:0000313" key="2">
    <source>
        <dbReference type="EMBL" id="SFR54053.1"/>
    </source>
</evidence>
<feature type="chain" id="PRO_5011796874" description="DKNYY family protein" evidence="1">
    <location>
        <begin position="25"/>
        <end position="488"/>
    </location>
</feature>
<accession>A0A1I6HHU2</accession>
<sequence>MILLSKRRHVSFRNLLLLTLAAMALVGCASYNPPAPLTSAGCTTSWVDVGQRLDQAGIRDAQGTEIPGYPYLRVNRTLMDFDLDTLTPEQKREWLEHALDNGERALRARLKRLDSHHGFDPAWLMHCARQQVDALVSDSDQWQSLAAWAHQPDAYLDWRRVVGAYPLVRPILAYQVRQLQEEQAELFGTPVDGPEARLFAPALPASDPAEAEAILGREGAWGPLGLPSLTPQETARLLARHAPYLMMASGERYDQPGTPFWKNGEWRIEPPARAYTLLSQVRWQDQWLPQLVYVFWFDKRPKPHPLDLYGGRLDGLIWRVTLDHDGEVVLYESVHPCGCYLQWYPNPDRLQLNPDAVGDEIMTVLPLEPPSGDADEARPTIHLESGTHYVSDVRFGSAPEPGKAATSYGMVHYDRLRALPDGTGKHRSLFLPNGLVPGTARLERFLLWNTGVLSPGGMRQWGHHATAFIGKRHFDDPDLLNRYFNPAP</sequence>
<reference evidence="2 3" key="1">
    <citation type="submission" date="2016-10" db="EMBL/GenBank/DDBJ databases">
        <authorList>
            <person name="de Groot N.N."/>
        </authorList>
    </citation>
    <scope>NUCLEOTIDE SEQUENCE [LARGE SCALE GENOMIC DNA]</scope>
    <source>
        <strain evidence="2 3">CGMCC 1.9167</strain>
    </source>
</reference>
<evidence type="ECO:0008006" key="4">
    <source>
        <dbReference type="Google" id="ProtNLM"/>
    </source>
</evidence>
<evidence type="ECO:0000313" key="3">
    <source>
        <dbReference type="Proteomes" id="UP000198644"/>
    </source>
</evidence>
<feature type="signal peptide" evidence="1">
    <location>
        <begin position="1"/>
        <end position="24"/>
    </location>
</feature>
<keyword evidence="3" id="KW-1185">Reference proteome</keyword>
<dbReference type="PROSITE" id="PS51257">
    <property type="entry name" value="PROKAR_LIPOPROTEIN"/>
    <property type="match status" value="1"/>
</dbReference>
<dbReference type="AlphaFoldDB" id="A0A1I6HHU2"/>
<keyword evidence="1" id="KW-0732">Signal</keyword>
<protein>
    <recommendedName>
        <fullName evidence="4">DKNYY family protein</fullName>
    </recommendedName>
</protein>
<dbReference type="EMBL" id="FOYW01000001">
    <property type="protein sequence ID" value="SFR54053.1"/>
    <property type="molecule type" value="Genomic_DNA"/>
</dbReference>
<name>A0A1I6HHU2_9GAMM</name>
<evidence type="ECO:0000256" key="1">
    <source>
        <dbReference type="SAM" id="SignalP"/>
    </source>
</evidence>
<dbReference type="OrthoDB" id="5405204at2"/>
<dbReference type="RefSeq" id="WP_092009864.1">
    <property type="nucleotide sequence ID" value="NZ_FOYW01000001.1"/>
</dbReference>
<proteinExistence type="predicted"/>